<comment type="caution">
    <text evidence="2">The sequence shown here is derived from an EMBL/GenBank/DDBJ whole genome shotgun (WGS) entry which is preliminary data.</text>
</comment>
<protein>
    <submittedName>
        <fullName evidence="2">Uncharacterized protein</fullName>
    </submittedName>
</protein>
<reference evidence="2 3" key="1">
    <citation type="submission" date="2019-07" db="EMBL/GenBank/DDBJ databases">
        <title>Serratia strains were isolated from fresh produce.</title>
        <authorList>
            <person name="Cho G.-S."/>
            <person name="Stein M."/>
            <person name="Lee W."/>
            <person name="Suh S.H."/>
            <person name="Franz C.M.A.P."/>
        </authorList>
    </citation>
    <scope>NUCLEOTIDE SEQUENCE [LARGE SCALE GENOMIC DNA]</scope>
    <source>
        <strain evidence="2 3">S16</strain>
    </source>
</reference>
<name>A0A5C7CHP7_SERMA</name>
<feature type="transmembrane region" description="Helical" evidence="1">
    <location>
        <begin position="21"/>
        <end position="42"/>
    </location>
</feature>
<keyword evidence="1" id="KW-0812">Transmembrane</keyword>
<evidence type="ECO:0000313" key="3">
    <source>
        <dbReference type="Proteomes" id="UP000321126"/>
    </source>
</evidence>
<keyword evidence="1" id="KW-1133">Transmembrane helix</keyword>
<organism evidence="2 3">
    <name type="scientific">Serratia marcescens</name>
    <dbReference type="NCBI Taxonomy" id="615"/>
    <lineage>
        <taxon>Bacteria</taxon>
        <taxon>Pseudomonadati</taxon>
        <taxon>Pseudomonadota</taxon>
        <taxon>Gammaproteobacteria</taxon>
        <taxon>Enterobacterales</taxon>
        <taxon>Yersiniaceae</taxon>
        <taxon>Serratia</taxon>
    </lineage>
</organism>
<dbReference type="AlphaFoldDB" id="A0A5C7CHP7"/>
<accession>A0A5C7CHP7</accession>
<evidence type="ECO:0000256" key="1">
    <source>
        <dbReference type="SAM" id="Phobius"/>
    </source>
</evidence>
<proteinExistence type="predicted"/>
<keyword evidence="1" id="KW-0472">Membrane</keyword>
<dbReference type="RefSeq" id="WP_147881478.1">
    <property type="nucleotide sequence ID" value="NZ_VOUQ01000001.1"/>
</dbReference>
<evidence type="ECO:0000313" key="2">
    <source>
        <dbReference type="EMBL" id="TXE37462.1"/>
    </source>
</evidence>
<sequence>MRSHWVRRLLTPSPTWTGRASIILGLLVFGVLSWLDSLGVALDGWKRYVMIAGVAGICYFIAGYIDKRIPRKAPPM</sequence>
<feature type="transmembrane region" description="Helical" evidence="1">
    <location>
        <begin position="48"/>
        <end position="66"/>
    </location>
</feature>
<gene>
    <name evidence="2" type="ORF">FOT62_01825</name>
</gene>
<dbReference type="Proteomes" id="UP000321126">
    <property type="component" value="Unassembled WGS sequence"/>
</dbReference>
<dbReference type="EMBL" id="VOUQ01000001">
    <property type="protein sequence ID" value="TXE37462.1"/>
    <property type="molecule type" value="Genomic_DNA"/>
</dbReference>